<evidence type="ECO:0000313" key="3">
    <source>
        <dbReference type="Proteomes" id="UP000053091"/>
    </source>
</evidence>
<keyword evidence="3" id="KW-1185">Reference proteome</keyword>
<feature type="domain" description="Xylose isomerase-like TIM barrel" evidence="1">
    <location>
        <begin position="73"/>
        <end position="267"/>
    </location>
</feature>
<keyword evidence="2" id="KW-0413">Isomerase</keyword>
<dbReference type="InterPro" id="IPR050312">
    <property type="entry name" value="IolE/XylAMocC-like"/>
</dbReference>
<evidence type="ECO:0000313" key="2">
    <source>
        <dbReference type="EMBL" id="GAP42469.1"/>
    </source>
</evidence>
<dbReference type="EMBL" id="DF968182">
    <property type="protein sequence ID" value="GAP42469.1"/>
    <property type="molecule type" value="Genomic_DNA"/>
</dbReference>
<dbReference type="SUPFAM" id="SSF51658">
    <property type="entry name" value="Xylose isomerase-like"/>
    <property type="match status" value="1"/>
</dbReference>
<accession>A0A0S7BPA9</accession>
<dbReference type="Gene3D" id="3.20.20.150">
    <property type="entry name" value="Divalent-metal-dependent TIM barrel enzymes"/>
    <property type="match status" value="1"/>
</dbReference>
<protein>
    <submittedName>
        <fullName evidence="2">Sugar phosphate isomerase</fullName>
    </submittedName>
</protein>
<dbReference type="InterPro" id="IPR013022">
    <property type="entry name" value="Xyl_isomerase-like_TIM-brl"/>
</dbReference>
<dbReference type="PANTHER" id="PTHR12110:SF41">
    <property type="entry name" value="INOSOSE DEHYDRATASE"/>
    <property type="match status" value="1"/>
</dbReference>
<evidence type="ECO:0000259" key="1">
    <source>
        <dbReference type="Pfam" id="PF01261"/>
    </source>
</evidence>
<dbReference type="GO" id="GO:0016853">
    <property type="term" value="F:isomerase activity"/>
    <property type="evidence" value="ECO:0007669"/>
    <property type="project" value="UniProtKB-KW"/>
</dbReference>
<dbReference type="InterPro" id="IPR036237">
    <property type="entry name" value="Xyl_isomerase-like_sf"/>
</dbReference>
<dbReference type="Pfam" id="PF01261">
    <property type="entry name" value="AP_endonuc_2"/>
    <property type="match status" value="1"/>
</dbReference>
<proteinExistence type="predicted"/>
<organism evidence="2">
    <name type="scientific">Lentimicrobium saccharophilum</name>
    <dbReference type="NCBI Taxonomy" id="1678841"/>
    <lineage>
        <taxon>Bacteria</taxon>
        <taxon>Pseudomonadati</taxon>
        <taxon>Bacteroidota</taxon>
        <taxon>Bacteroidia</taxon>
        <taxon>Bacteroidales</taxon>
        <taxon>Lentimicrobiaceae</taxon>
        <taxon>Lentimicrobium</taxon>
    </lineage>
</organism>
<reference evidence="2" key="1">
    <citation type="journal article" date="2015" name="Genome Announc.">
        <title>Draft Genome Sequence of Bacteroidales Strain TBC1, a Novel Isolate from a Methanogenic Wastewater Treatment System.</title>
        <authorList>
            <person name="Tourlousse D.M."/>
            <person name="Matsuura N."/>
            <person name="Sun L."/>
            <person name="Toyonaga M."/>
            <person name="Kuroda K."/>
            <person name="Ohashi A."/>
            <person name="Cruz R."/>
            <person name="Yamaguchi T."/>
            <person name="Sekiguchi Y."/>
        </authorList>
    </citation>
    <scope>NUCLEOTIDE SEQUENCE [LARGE SCALE GENOMIC DNA]</scope>
    <source>
        <strain evidence="2">TBC1</strain>
    </source>
</reference>
<sequence>MLRAGSLPWSNFNWKNMSGRRDFLKSLTLVSGSVALGLSSACKNTLKQKKLLAGIQLWTLRNEMGNDPEGTLKKLAVMGYDTLEAYGFDGQFYGRDAKEFSRFCAELGLELISSHTGITDENATAYARAAAEAGLEYLILPSMMGRPEKSADDFKRVAGEMNRIGAACKQAGIKFGYHNHDFEFRELDGKLPYHILLEETDPSLVSFQPDLYWMVKAGQDPQEYFAAFPGRFTTWHLKDMGNDGDSCIIGNGSVDFKGYLMDRDQAGLEYIFVEQEQYAEGPPLYCAEQSLLYIRKNLL</sequence>
<dbReference type="STRING" id="1678841.TBC1_11598"/>
<dbReference type="PANTHER" id="PTHR12110">
    <property type="entry name" value="HYDROXYPYRUVATE ISOMERASE"/>
    <property type="match status" value="1"/>
</dbReference>
<dbReference type="Proteomes" id="UP000053091">
    <property type="component" value="Unassembled WGS sequence"/>
</dbReference>
<gene>
    <name evidence="2" type="ORF">TBC1_11598</name>
</gene>
<name>A0A0S7BPA9_9BACT</name>
<dbReference type="AlphaFoldDB" id="A0A0S7BPA9"/>